<evidence type="ECO:0000259" key="4">
    <source>
        <dbReference type="Pfam" id="PF20789"/>
    </source>
</evidence>
<dbReference type="InterPro" id="IPR042171">
    <property type="entry name" value="Acyl-CoA_hotdog"/>
</dbReference>
<evidence type="ECO:0000313" key="6">
    <source>
        <dbReference type="Proteomes" id="UP001164286"/>
    </source>
</evidence>
<reference evidence="5" key="1">
    <citation type="journal article" date="2022" name="G3 (Bethesda)">
        <title>High quality genome of the basidiomycete yeast Dioszegia hungarica PDD-24b-2 isolated from cloud water.</title>
        <authorList>
            <person name="Jarrige D."/>
            <person name="Haridas S."/>
            <person name="Bleykasten-Grosshans C."/>
            <person name="Joly M."/>
            <person name="Nadalig T."/>
            <person name="Sancelme M."/>
            <person name="Vuilleumier S."/>
            <person name="Grigoriev I.V."/>
            <person name="Amato P."/>
            <person name="Bringel F."/>
        </authorList>
    </citation>
    <scope>NUCLEOTIDE SEQUENCE</scope>
    <source>
        <strain evidence="5">PDD-24b-2</strain>
    </source>
</reference>
<dbReference type="Pfam" id="PF13622">
    <property type="entry name" value="4HBT_3"/>
    <property type="match status" value="1"/>
</dbReference>
<dbReference type="CDD" id="cd03444">
    <property type="entry name" value="Thioesterase_II_repeat1"/>
    <property type="match status" value="1"/>
</dbReference>
<dbReference type="AlphaFoldDB" id="A0AA38H625"/>
<dbReference type="PANTHER" id="PTHR11066:SF35">
    <property type="entry name" value="ACYL-COA THIOESTERASE II"/>
    <property type="match status" value="1"/>
</dbReference>
<dbReference type="Pfam" id="PF20789">
    <property type="entry name" value="4HBT_3C"/>
    <property type="match status" value="1"/>
</dbReference>
<dbReference type="Gene3D" id="2.40.160.210">
    <property type="entry name" value="Acyl-CoA thioesterase, double hotdog domain"/>
    <property type="match status" value="1"/>
</dbReference>
<dbReference type="GO" id="GO:0005782">
    <property type="term" value="C:peroxisomal matrix"/>
    <property type="evidence" value="ECO:0007669"/>
    <property type="project" value="UniProtKB-SubCell"/>
</dbReference>
<organism evidence="5 6">
    <name type="scientific">Dioszegia hungarica</name>
    <dbReference type="NCBI Taxonomy" id="4972"/>
    <lineage>
        <taxon>Eukaryota</taxon>
        <taxon>Fungi</taxon>
        <taxon>Dikarya</taxon>
        <taxon>Basidiomycota</taxon>
        <taxon>Agaricomycotina</taxon>
        <taxon>Tremellomycetes</taxon>
        <taxon>Tremellales</taxon>
        <taxon>Bulleribasidiaceae</taxon>
        <taxon>Dioszegia</taxon>
    </lineage>
</organism>
<gene>
    <name evidence="5" type="ORF">MKK02DRAFT_37918</name>
</gene>
<feature type="domain" description="Acyl-CoA thioesterase-like N-terminal HotDog" evidence="3">
    <location>
        <begin position="36"/>
        <end position="108"/>
    </location>
</feature>
<dbReference type="GO" id="GO:0006637">
    <property type="term" value="P:acyl-CoA metabolic process"/>
    <property type="evidence" value="ECO:0007669"/>
    <property type="project" value="InterPro"/>
</dbReference>
<proteinExistence type="inferred from homology"/>
<evidence type="ECO:0000256" key="1">
    <source>
        <dbReference type="ARBA" id="ARBA00006538"/>
    </source>
</evidence>
<keyword evidence="2" id="KW-0378">Hydrolase</keyword>
<accession>A0AA38H625</accession>
<dbReference type="Proteomes" id="UP001164286">
    <property type="component" value="Unassembled WGS sequence"/>
</dbReference>
<protein>
    <submittedName>
        <fullName evidence="5">Thioesterase-like superfamily-domain-containing protein</fullName>
    </submittedName>
</protein>
<name>A0AA38H625_9TREE</name>
<feature type="domain" description="Acyl-CoA thioesterase-like C-terminal" evidence="4">
    <location>
        <begin position="220"/>
        <end position="327"/>
    </location>
</feature>
<evidence type="ECO:0000259" key="3">
    <source>
        <dbReference type="Pfam" id="PF13622"/>
    </source>
</evidence>
<dbReference type="InterPro" id="IPR049450">
    <property type="entry name" value="ACOT8-like_C"/>
</dbReference>
<dbReference type="GeneID" id="77729046"/>
<keyword evidence="6" id="KW-1185">Reference proteome</keyword>
<dbReference type="InterPro" id="IPR029069">
    <property type="entry name" value="HotDog_dom_sf"/>
</dbReference>
<dbReference type="GO" id="GO:0009062">
    <property type="term" value="P:fatty acid catabolic process"/>
    <property type="evidence" value="ECO:0007669"/>
    <property type="project" value="TreeGrafter"/>
</dbReference>
<sequence>MAETLKESIAVTPIAGLPGSFTAPPFFERARAGNSQPIAFGGLALSQAVTAAFHTLPPPSSSSGPDFHLFSVQGSYLGPASTDVPTTFTVQEIRTTRSMVTRLVTASQVIPPKAGSSSAPAARKVLICLLDFHRPEPAFLTYSRPPLHPGSYASPSTSKPIEEVLDSLPWDPKVYPVFKKQFELPLRMFEYRPVISSSGAQTSLGFVKVKTAQDNMEITRRTACNWIRARGELSSYDERCAALAWIMDTTLSFLPLSLSKIPLTIARAVASLDFSLRFFTPPPAAIEQDWMLHEQYTQHAAEGRTFSVGRMFTEAGVEIARMSQVSILRGPEGQSVQMEGKARL</sequence>
<dbReference type="InterPro" id="IPR049449">
    <property type="entry name" value="TesB_ACOT8-like_N"/>
</dbReference>
<dbReference type="InterPro" id="IPR003703">
    <property type="entry name" value="Acyl_CoA_thio"/>
</dbReference>
<comment type="similarity">
    <text evidence="1">Belongs to the C/M/P thioester hydrolase family.</text>
</comment>
<dbReference type="RefSeq" id="XP_052944164.1">
    <property type="nucleotide sequence ID" value="XM_053089841.1"/>
</dbReference>
<dbReference type="GO" id="GO:0047617">
    <property type="term" value="F:fatty acyl-CoA hydrolase activity"/>
    <property type="evidence" value="ECO:0007669"/>
    <property type="project" value="InterPro"/>
</dbReference>
<dbReference type="EMBL" id="JAKWFO010000007">
    <property type="protein sequence ID" value="KAI9634387.1"/>
    <property type="molecule type" value="Genomic_DNA"/>
</dbReference>
<dbReference type="PANTHER" id="PTHR11066">
    <property type="entry name" value="ACYL-COA THIOESTERASE"/>
    <property type="match status" value="1"/>
</dbReference>
<dbReference type="SUPFAM" id="SSF54637">
    <property type="entry name" value="Thioesterase/thiol ester dehydrase-isomerase"/>
    <property type="match status" value="2"/>
</dbReference>
<evidence type="ECO:0000256" key="2">
    <source>
        <dbReference type="ARBA" id="ARBA00022801"/>
    </source>
</evidence>
<comment type="caution">
    <text evidence="5">The sequence shown here is derived from an EMBL/GenBank/DDBJ whole genome shotgun (WGS) entry which is preliminary data.</text>
</comment>
<evidence type="ECO:0000313" key="5">
    <source>
        <dbReference type="EMBL" id="KAI9634387.1"/>
    </source>
</evidence>